<feature type="transmembrane region" description="Helical" evidence="1">
    <location>
        <begin position="6"/>
        <end position="29"/>
    </location>
</feature>
<dbReference type="InterPro" id="IPR016024">
    <property type="entry name" value="ARM-type_fold"/>
</dbReference>
<dbReference type="OrthoDB" id="277568at2"/>
<dbReference type="KEGG" id="lrs:PX52LOC_00038"/>
<gene>
    <name evidence="2" type="ORF">PX52LOC_00038</name>
</gene>
<organism evidence="2 3">
    <name type="scientific">Limnoglobus roseus</name>
    <dbReference type="NCBI Taxonomy" id="2598579"/>
    <lineage>
        <taxon>Bacteria</taxon>
        <taxon>Pseudomonadati</taxon>
        <taxon>Planctomycetota</taxon>
        <taxon>Planctomycetia</taxon>
        <taxon>Gemmatales</taxon>
        <taxon>Gemmataceae</taxon>
        <taxon>Limnoglobus</taxon>
    </lineage>
</organism>
<dbReference type="AlphaFoldDB" id="A0A5C1A4A0"/>
<dbReference type="SUPFAM" id="SSF48371">
    <property type="entry name" value="ARM repeat"/>
    <property type="match status" value="1"/>
</dbReference>
<evidence type="ECO:0008006" key="4">
    <source>
        <dbReference type="Google" id="ProtNLM"/>
    </source>
</evidence>
<evidence type="ECO:0000313" key="3">
    <source>
        <dbReference type="Proteomes" id="UP000324974"/>
    </source>
</evidence>
<dbReference type="Proteomes" id="UP000324974">
    <property type="component" value="Chromosome"/>
</dbReference>
<dbReference type="InterPro" id="IPR011989">
    <property type="entry name" value="ARM-like"/>
</dbReference>
<keyword evidence="1" id="KW-1133">Transmembrane helix</keyword>
<name>A0A5C1A4A0_9BACT</name>
<protein>
    <recommendedName>
        <fullName evidence="4">HEAT repeat domain-containing protein</fullName>
    </recommendedName>
</protein>
<dbReference type="EMBL" id="CP042425">
    <property type="protein sequence ID" value="QEL13185.1"/>
    <property type="molecule type" value="Genomic_DNA"/>
</dbReference>
<accession>A0A5C1A4A0</accession>
<proteinExistence type="predicted"/>
<keyword evidence="1" id="KW-0472">Membrane</keyword>
<dbReference type="Gene3D" id="1.25.10.10">
    <property type="entry name" value="Leucine-rich Repeat Variant"/>
    <property type="match status" value="2"/>
</dbReference>
<keyword evidence="3" id="KW-1185">Reference proteome</keyword>
<evidence type="ECO:0000313" key="2">
    <source>
        <dbReference type="EMBL" id="QEL13185.1"/>
    </source>
</evidence>
<keyword evidence="1" id="KW-0812">Transmembrane</keyword>
<dbReference type="RefSeq" id="WP_149108173.1">
    <property type="nucleotide sequence ID" value="NZ_CP042425.1"/>
</dbReference>
<evidence type="ECO:0000256" key="1">
    <source>
        <dbReference type="SAM" id="Phobius"/>
    </source>
</evidence>
<sequence>MVSKRWVGRILGLTVLTIGGLAAFNWTILRAHYAASRLRSATTDEARSQQAQALLDLGDDGFAQLVESLKGGDGPTCQTIGGVLRKNFAAQSADTTAFVQRASALLDTVPALGESGQEAVLQLLPELLKSSDAGVTGKCRAAVERGLQSSSRAKVFAARLCGMPQINLVSAVPPLLTDAEAEVRAAALTALSTTGDASIISDEELFHWMNDPDANVRHICAAVLQTRGRSADEIDFGRRLTHPQARVRLQLLVELASESGRDIGPWLERLSRDAEPAVRAGAVRVASERKLLYTDWADNLAVSDPNPLVRQVATFHRRKAAGLLSPAGYSP</sequence>
<reference evidence="3" key="1">
    <citation type="submission" date="2019-08" db="EMBL/GenBank/DDBJ databases">
        <title>Limnoglobus roseus gen. nov., sp. nov., a novel freshwater planctomycete with a giant genome from the family Gemmataceae.</title>
        <authorList>
            <person name="Kulichevskaya I.S."/>
            <person name="Naumoff D.G."/>
            <person name="Miroshnikov K."/>
            <person name="Ivanova A."/>
            <person name="Philippov D.A."/>
            <person name="Hakobyan A."/>
            <person name="Rijpstra I.C."/>
            <person name="Sinninghe Damste J.S."/>
            <person name="Liesack W."/>
            <person name="Dedysh S.N."/>
        </authorList>
    </citation>
    <scope>NUCLEOTIDE SEQUENCE [LARGE SCALE GENOMIC DNA]</scope>
    <source>
        <strain evidence="3">PX52</strain>
    </source>
</reference>